<evidence type="ECO:0000313" key="1">
    <source>
        <dbReference type="EMBL" id="MDG4695870.1"/>
    </source>
</evidence>
<sequence>MSQNESWGDDKFNYGYCDFENYWGETLSHVELTHFVAGYFDVTKKLATSIKLYDIPDKSELKKVFTILFERNKIDSYDFWSIKFMTKKGEVYKTKEPLRCTISIDDSEYVILGINGDKKTFYIAFSTMIGCNKKLVKVE</sequence>
<evidence type="ECO:0000313" key="2">
    <source>
        <dbReference type="EMBL" id="MDO7857778.1"/>
    </source>
</evidence>
<dbReference type="RefSeq" id="WP_206227515.1">
    <property type="nucleotide sequence ID" value="NZ_JARRYG010000005.1"/>
</dbReference>
<comment type="caution">
    <text evidence="1">The sequence shown here is derived from an EMBL/GenBank/DDBJ whole genome shotgun (WGS) entry which is preliminary data.</text>
</comment>
<accession>A0AA42K1Y9</accession>
<dbReference type="EMBL" id="JAUQTG010000009">
    <property type="protein sequence ID" value="MDO7857778.1"/>
    <property type="molecule type" value="Genomic_DNA"/>
</dbReference>
<name>A0AA42K1Y9_9GAMM</name>
<reference evidence="2" key="3">
    <citation type="journal article" date="2024" name="Int. J. Antimicrob. Agents">
        <title>Identification of a novel Providencia species showing multi-drug-resistant in three patients with hospital-acquired infection.</title>
        <authorList>
            <person name="Yang W."/>
            <person name="Chen J."/>
            <person name="Yang F."/>
            <person name="Ji P."/>
            <person name="Shen S."/>
            <person name="Yin D."/>
            <person name="Hu F."/>
        </authorList>
    </citation>
    <scope>NUCLEOTIDE SEQUENCE</scope>
    <source>
        <strain evidence="2">CRE-138-0111</strain>
    </source>
</reference>
<protein>
    <submittedName>
        <fullName evidence="1">Uncharacterized protein</fullName>
    </submittedName>
</protein>
<reference evidence="1" key="1">
    <citation type="submission" date="2023-03" db="EMBL/GenBank/DDBJ databases">
        <title>a new species belonging to Providencia genus.</title>
        <authorList>
            <person name="Yang W."/>
            <person name="Hu F."/>
            <person name="Shen S."/>
            <person name="Ding L."/>
            <person name="Yin D."/>
        </authorList>
    </citation>
    <scope>NUCLEOTIDE SEQUENCE</scope>
    <source>
        <strain evidence="1">CRE-3FA-0001</strain>
    </source>
</reference>
<evidence type="ECO:0000313" key="4">
    <source>
        <dbReference type="Proteomes" id="UP001176478"/>
    </source>
</evidence>
<dbReference type="EMBL" id="JARRYG010000005">
    <property type="protein sequence ID" value="MDG4695870.1"/>
    <property type="molecule type" value="Genomic_DNA"/>
</dbReference>
<proteinExistence type="predicted"/>
<dbReference type="Proteomes" id="UP001156701">
    <property type="component" value="Unassembled WGS sequence"/>
</dbReference>
<organism evidence="1 3">
    <name type="scientific">Providencia huashanensis</name>
    <dbReference type="NCBI Taxonomy" id="3037798"/>
    <lineage>
        <taxon>Bacteria</taxon>
        <taxon>Pseudomonadati</taxon>
        <taxon>Pseudomonadota</taxon>
        <taxon>Gammaproteobacteria</taxon>
        <taxon>Enterobacterales</taxon>
        <taxon>Morganellaceae</taxon>
        <taxon>Providencia</taxon>
    </lineage>
</organism>
<evidence type="ECO:0000313" key="3">
    <source>
        <dbReference type="Proteomes" id="UP001156701"/>
    </source>
</evidence>
<dbReference type="Proteomes" id="UP001176478">
    <property type="component" value="Unassembled WGS sequence"/>
</dbReference>
<gene>
    <name evidence="1" type="ORF">P7V44_06410</name>
    <name evidence="2" type="ORF">Q5E86_15780</name>
</gene>
<reference evidence="2" key="2">
    <citation type="submission" date="2023-07" db="EMBL/GenBank/DDBJ databases">
        <authorList>
            <person name="Yang W."/>
            <person name="Chen J."/>
            <person name="Ji P."/>
            <person name="Hu F."/>
        </authorList>
    </citation>
    <scope>NUCLEOTIDE SEQUENCE</scope>
    <source>
        <strain evidence="2">CRE-138-0111</strain>
    </source>
</reference>
<dbReference type="AlphaFoldDB" id="A0AA42K1Y9"/>
<keyword evidence="4" id="KW-1185">Reference proteome</keyword>